<dbReference type="Pfam" id="PF19940">
    <property type="entry name" value="DUF6402"/>
    <property type="match status" value="1"/>
</dbReference>
<dbReference type="Proteomes" id="UP001260715">
    <property type="component" value="Unassembled WGS sequence"/>
</dbReference>
<evidence type="ECO:0000256" key="1">
    <source>
        <dbReference type="SAM" id="MobiDB-lite"/>
    </source>
</evidence>
<protein>
    <submittedName>
        <fullName evidence="2">Uncharacterized protein</fullName>
    </submittedName>
</protein>
<feature type="region of interest" description="Disordered" evidence="1">
    <location>
        <begin position="43"/>
        <end position="70"/>
    </location>
</feature>
<proteinExistence type="predicted"/>
<comment type="caution">
    <text evidence="2">The sequence shown here is derived from an EMBL/GenBank/DDBJ whole genome shotgun (WGS) entry which is preliminary data.</text>
</comment>
<evidence type="ECO:0000313" key="2">
    <source>
        <dbReference type="EMBL" id="MDR6586812.1"/>
    </source>
</evidence>
<name>A0ABU1PLL4_9BURK</name>
<feature type="compositionally biased region" description="Pro residues" evidence="1">
    <location>
        <begin position="49"/>
        <end position="60"/>
    </location>
</feature>
<dbReference type="RefSeq" id="WP_310012396.1">
    <property type="nucleotide sequence ID" value="NZ_JAVDSJ010000009.1"/>
</dbReference>
<keyword evidence="3" id="KW-1185">Reference proteome</keyword>
<dbReference type="EMBL" id="JAVDSJ010000009">
    <property type="protein sequence ID" value="MDR6586812.1"/>
    <property type="molecule type" value="Genomic_DNA"/>
</dbReference>
<gene>
    <name evidence="2" type="ORF">J2W50_005043</name>
</gene>
<evidence type="ECO:0000313" key="3">
    <source>
        <dbReference type="Proteomes" id="UP001260715"/>
    </source>
</evidence>
<reference evidence="2 3" key="1">
    <citation type="submission" date="2023-07" db="EMBL/GenBank/DDBJ databases">
        <title>Sorghum-associated microbial communities from plants grown in Nebraska, USA.</title>
        <authorList>
            <person name="Schachtman D."/>
        </authorList>
    </citation>
    <scope>NUCLEOTIDE SEQUENCE [LARGE SCALE GENOMIC DNA]</scope>
    <source>
        <strain evidence="2 3">596</strain>
    </source>
</reference>
<sequence length="446" mass="51434">MATRKIPYYRMESSLIPFRPIRWQAYAGSRGCVPLATQTGVSLERPAPGVTPPPPQPTPPKVKLSRQAIKAQKEEECLQKHAEAEAAKTERNSKPPMQADELVLEECKDPPVFDLQDIPDAMEKMGWPVSAKLARTWFNAQKHIYDNDPNSVQPYESTSVTLDWVLRFGKVRDIYKDLIERGICNRNGLGKLERILSHHLSTMFIHTKSLDLDTGEFLKDLRQFHIDWQFQRASVFNQDTMQSNFSLTDLTGSLARFNLYAAIAKASVRGDKYFLYDDFKKTKTFCINPKVEVTHVFVYIKDSYSFNDDPDGVKSQYLGHWNKTGIIITPQSGLSQAIDGSHKIFGQNSINVRTHFGNYSEDRSRLHSLYFTDEGLEFLVDTRKGLFQKNREQDIYFPIYNKNFNAWREKHDRGGDFMIYSRPKLVKLDKPIRLQLQPICRPPEPM</sequence>
<organism evidence="2 3">
    <name type="scientific">Herbaspirillum frisingense</name>
    <dbReference type="NCBI Taxonomy" id="92645"/>
    <lineage>
        <taxon>Bacteria</taxon>
        <taxon>Pseudomonadati</taxon>
        <taxon>Pseudomonadota</taxon>
        <taxon>Betaproteobacteria</taxon>
        <taxon>Burkholderiales</taxon>
        <taxon>Oxalobacteraceae</taxon>
        <taxon>Herbaspirillum</taxon>
    </lineage>
</organism>
<dbReference type="InterPro" id="IPR045646">
    <property type="entry name" value="DUF6402"/>
</dbReference>
<accession>A0ABU1PLL4</accession>